<feature type="modified residue" description="4-aspartylphosphate" evidence="3">
    <location>
        <position position="57"/>
    </location>
</feature>
<gene>
    <name evidence="6" type="ORF">ODI_00242</name>
    <name evidence="7" type="ORF">ODI_R3134</name>
</gene>
<evidence type="ECO:0000256" key="1">
    <source>
        <dbReference type="ARBA" id="ARBA00022553"/>
    </source>
</evidence>
<dbReference type="Pfam" id="PF00196">
    <property type="entry name" value="GerE"/>
    <property type="match status" value="1"/>
</dbReference>
<dbReference type="GO" id="GO:0003677">
    <property type="term" value="F:DNA binding"/>
    <property type="evidence" value="ECO:0007669"/>
    <property type="project" value="UniProtKB-KW"/>
</dbReference>
<dbReference type="PROSITE" id="PS50043">
    <property type="entry name" value="HTH_LUXR_2"/>
    <property type="match status" value="1"/>
</dbReference>
<keyword evidence="1 3" id="KW-0597">Phosphoprotein</keyword>
<dbReference type="SMART" id="SM00448">
    <property type="entry name" value="REC"/>
    <property type="match status" value="1"/>
</dbReference>
<dbReference type="SMART" id="SM00421">
    <property type="entry name" value="HTH_LUXR"/>
    <property type="match status" value="1"/>
</dbReference>
<sequence length="218" mass="23430">MTDPISIVVVEDDTGLREDFERMARAQPSLRWLGGAGSLAEARALVARERPAVAVIDLGLPDGDGSELIAEWSQSDPPVAALVATMFGDEAHVIRAIEAGARGYLLKDSVPEEFVRAIGLVHEGGAPLSPQIAKHLLARFVPAAAPATTPLRESDTLTSRETHILSLIARGFTVSETAEQLFISSHTAATHIKNIYGKLAVRNRMEAVNQARLRGLIR</sequence>
<dbReference type="CDD" id="cd06170">
    <property type="entry name" value="LuxR_C_like"/>
    <property type="match status" value="1"/>
</dbReference>
<keyword evidence="8" id="KW-1185">Reference proteome</keyword>
<dbReference type="InterPro" id="IPR011006">
    <property type="entry name" value="CheY-like_superfamily"/>
</dbReference>
<dbReference type="KEGG" id="odi:ODI_R3134"/>
<dbReference type="Gene3D" id="3.40.50.2300">
    <property type="match status" value="1"/>
</dbReference>
<keyword evidence="2" id="KW-0238">DNA-binding</keyword>
<dbReference type="STRING" id="1851544.ODI_00242"/>
<accession>A0A1C3K2D9</accession>
<dbReference type="InterPro" id="IPR001789">
    <property type="entry name" value="Sig_transdc_resp-reg_receiver"/>
</dbReference>
<dbReference type="GO" id="GO:0006355">
    <property type="term" value="P:regulation of DNA-templated transcription"/>
    <property type="evidence" value="ECO:0007669"/>
    <property type="project" value="InterPro"/>
</dbReference>
<dbReference type="PANTHER" id="PTHR43214:SF43">
    <property type="entry name" value="TWO-COMPONENT RESPONSE REGULATOR"/>
    <property type="match status" value="1"/>
</dbReference>
<evidence type="ECO:0000259" key="5">
    <source>
        <dbReference type="PROSITE" id="PS50110"/>
    </source>
</evidence>
<dbReference type="PRINTS" id="PR00038">
    <property type="entry name" value="HTHLUXR"/>
</dbReference>
<dbReference type="Proteomes" id="UP000078558">
    <property type="component" value="Chromosome I"/>
</dbReference>
<dbReference type="PROSITE" id="PS50110">
    <property type="entry name" value="RESPONSE_REGULATORY"/>
    <property type="match status" value="1"/>
</dbReference>
<dbReference type="SUPFAM" id="SSF46894">
    <property type="entry name" value="C-terminal effector domain of the bipartite response regulators"/>
    <property type="match status" value="1"/>
</dbReference>
<feature type="domain" description="Response regulatory" evidence="5">
    <location>
        <begin position="6"/>
        <end position="122"/>
    </location>
</feature>
<organism evidence="6 8">
    <name type="scientific">Orrella dioscoreae</name>
    <dbReference type="NCBI Taxonomy" id="1851544"/>
    <lineage>
        <taxon>Bacteria</taxon>
        <taxon>Pseudomonadati</taxon>
        <taxon>Pseudomonadota</taxon>
        <taxon>Betaproteobacteria</taxon>
        <taxon>Burkholderiales</taxon>
        <taxon>Alcaligenaceae</taxon>
        <taxon>Orrella</taxon>
    </lineage>
</organism>
<evidence type="ECO:0000313" key="8">
    <source>
        <dbReference type="Proteomes" id="UP000078558"/>
    </source>
</evidence>
<name>A0A1C3K2D9_9BURK</name>
<proteinExistence type="predicted"/>
<dbReference type="InterPro" id="IPR000792">
    <property type="entry name" value="Tscrpt_reg_LuxR_C"/>
</dbReference>
<dbReference type="AlphaFoldDB" id="A0A1C3K2D9"/>
<dbReference type="PANTHER" id="PTHR43214">
    <property type="entry name" value="TWO-COMPONENT RESPONSE REGULATOR"/>
    <property type="match status" value="1"/>
</dbReference>
<evidence type="ECO:0000313" key="6">
    <source>
        <dbReference type="EMBL" id="SBT25575.1"/>
    </source>
</evidence>
<dbReference type="SUPFAM" id="SSF52172">
    <property type="entry name" value="CheY-like"/>
    <property type="match status" value="1"/>
</dbReference>
<dbReference type="EMBL" id="LT907988">
    <property type="protein sequence ID" value="SOE51012.1"/>
    <property type="molecule type" value="Genomic_DNA"/>
</dbReference>
<evidence type="ECO:0000313" key="7">
    <source>
        <dbReference type="EMBL" id="SOE51012.1"/>
    </source>
</evidence>
<evidence type="ECO:0000259" key="4">
    <source>
        <dbReference type="PROSITE" id="PS50043"/>
    </source>
</evidence>
<dbReference type="Pfam" id="PF00072">
    <property type="entry name" value="Response_reg"/>
    <property type="match status" value="1"/>
</dbReference>
<dbReference type="RefSeq" id="WP_067753774.1">
    <property type="nucleotide sequence ID" value="NZ_LT907988.1"/>
</dbReference>
<dbReference type="CDD" id="cd17535">
    <property type="entry name" value="REC_NarL-like"/>
    <property type="match status" value="1"/>
</dbReference>
<dbReference type="OrthoDB" id="3623000at2"/>
<feature type="domain" description="HTH luxR-type" evidence="4">
    <location>
        <begin position="150"/>
        <end position="215"/>
    </location>
</feature>
<dbReference type="InterPro" id="IPR016032">
    <property type="entry name" value="Sig_transdc_resp-reg_C-effctor"/>
</dbReference>
<reference evidence="6 8" key="1">
    <citation type="submission" date="2016-06" db="EMBL/GenBank/DDBJ databases">
        <authorList>
            <person name="Kjaerup R.B."/>
            <person name="Dalgaard T.S."/>
            <person name="Juul-Madsen H.R."/>
        </authorList>
    </citation>
    <scope>NUCLEOTIDE SEQUENCE [LARGE SCALE GENOMIC DNA]</scope>
    <source>
        <strain evidence="6">Orrdi1</strain>
    </source>
</reference>
<dbReference type="InterPro" id="IPR039420">
    <property type="entry name" value="WalR-like"/>
</dbReference>
<evidence type="ECO:0000256" key="2">
    <source>
        <dbReference type="ARBA" id="ARBA00023125"/>
    </source>
</evidence>
<dbReference type="InterPro" id="IPR058245">
    <property type="entry name" value="NreC/VraR/RcsB-like_REC"/>
</dbReference>
<dbReference type="GO" id="GO:0000160">
    <property type="term" value="P:phosphorelay signal transduction system"/>
    <property type="evidence" value="ECO:0007669"/>
    <property type="project" value="InterPro"/>
</dbReference>
<evidence type="ECO:0000256" key="3">
    <source>
        <dbReference type="PROSITE-ProRule" id="PRU00169"/>
    </source>
</evidence>
<dbReference type="EMBL" id="FLRC01000020">
    <property type="protein sequence ID" value="SBT25575.1"/>
    <property type="molecule type" value="Genomic_DNA"/>
</dbReference>
<protein>
    <submittedName>
        <fullName evidence="6">Two component transcriptional regulator, LuxR family</fullName>
    </submittedName>
</protein>
<reference evidence="7 8" key="2">
    <citation type="submission" date="2017-08" db="EMBL/GenBank/DDBJ databases">
        <authorList>
            <person name="de Groot N.N."/>
        </authorList>
    </citation>
    <scope>NUCLEOTIDE SEQUENCE [LARGE SCALE GENOMIC DNA]</scope>
    <source>
        <strain evidence="7">Orrdi1</strain>
    </source>
</reference>